<dbReference type="InterPro" id="IPR034063">
    <property type="entry name" value="Fervidolysin_dom"/>
</dbReference>
<keyword evidence="4 5" id="KW-0720">Serine protease</keyword>
<evidence type="ECO:0000256" key="2">
    <source>
        <dbReference type="ARBA" id="ARBA00022670"/>
    </source>
</evidence>
<reference evidence="7" key="1">
    <citation type="submission" date="2007-10" db="EMBL/GenBank/DDBJ databases">
        <authorList>
            <person name="Fulton L."/>
            <person name="Clifton S."/>
            <person name="Fulton B."/>
            <person name="Xu J."/>
            <person name="Minx P."/>
            <person name="Pepin K.H."/>
            <person name="Johnson M."/>
            <person name="Thiruvilangam P."/>
            <person name="Bhonagiri V."/>
            <person name="Nash W.E."/>
            <person name="Mardis E.R."/>
            <person name="Wilson R.K."/>
        </authorList>
    </citation>
    <scope>NUCLEOTIDE SEQUENCE [LARGE SCALE GENOMIC DNA]</scope>
    <source>
        <strain evidence="7">DSM 17216</strain>
    </source>
</reference>
<dbReference type="GO" id="GO:0004252">
    <property type="term" value="F:serine-type endopeptidase activity"/>
    <property type="evidence" value="ECO:0007669"/>
    <property type="project" value="UniProtKB-UniRule"/>
</dbReference>
<dbReference type="EC" id="3.4.21.-" evidence="7"/>
<reference evidence="7" key="2">
    <citation type="submission" date="2013-09" db="EMBL/GenBank/DDBJ databases">
        <title>Draft genome sequence of Alistipes putredinis (DSM 17216).</title>
        <authorList>
            <person name="Sudarsanam P."/>
            <person name="Ley R."/>
            <person name="Guruge J."/>
            <person name="Turnbaugh P.J."/>
            <person name="Mahowald M."/>
            <person name="Liep D."/>
            <person name="Gordon J."/>
        </authorList>
    </citation>
    <scope>NUCLEOTIDE SEQUENCE</scope>
    <source>
        <strain evidence="7">DSM 17216</strain>
    </source>
</reference>
<dbReference type="HOGENOM" id="CLU_014786_0_0_10"/>
<dbReference type="PROSITE" id="PS00138">
    <property type="entry name" value="SUBTILASE_SER"/>
    <property type="match status" value="1"/>
</dbReference>
<feature type="active site" description="Charge relay system" evidence="5">
    <location>
        <position position="498"/>
    </location>
</feature>
<keyword evidence="2 5" id="KW-0645">Protease</keyword>
<evidence type="ECO:0000256" key="5">
    <source>
        <dbReference type="PROSITE-ProRule" id="PRU01240"/>
    </source>
</evidence>
<organism evidence="7 8">
    <name type="scientific">Alistipes putredinis DSM 17216</name>
    <dbReference type="NCBI Taxonomy" id="445970"/>
    <lineage>
        <taxon>Bacteria</taxon>
        <taxon>Pseudomonadati</taxon>
        <taxon>Bacteroidota</taxon>
        <taxon>Bacteroidia</taxon>
        <taxon>Bacteroidales</taxon>
        <taxon>Rikenellaceae</taxon>
        <taxon>Alistipes</taxon>
    </lineage>
</organism>
<evidence type="ECO:0000313" key="7">
    <source>
        <dbReference type="EMBL" id="EDS04810.1"/>
    </source>
</evidence>
<sequence>MAGSESRIVECINLMVMKKVYWTLVAIFVAAALGGCVNDPTEMENAPDMSAGSRKILTSAEAEAGELLVKFSKESIAAVEAGVTRSESTRTGIQPFDAALKEISAVSVERVIPVVEQHEADARASGLHRWYRVRFNDQVSLDEAARKLAAVEDVEVVQYDGYVARNFTEMSAVPYNNVWSSDRDQINTRSGETPKFNDPMLNKQWHYKNTGDETLVSPIKEGCDINVEPAWEFCTGDPSIIVAVMDEGVMYKHEDLAANMWVNQAELNGQKGVDDDGNGYVDDVYGYNFAKDQGDITWTDPEDSGHGTHVAGTISAVNNNGIGVCGIAGGSGNNDGVKIMSIQIFAGRYQSTISRNVDAIYYATSMGASILQCSWGLMSGAINSDEQYLDERSIEANAFAHFINTKRPGSPLNGGIIIFAAGNEAGACGYPAAYPSVVCVTSLSTDFTPSVFTNYGMPADIAAPGGDLYYHKNLSDAGQVLSTVLKLDGMYAYMSGTSMSCPHVSGVAALGLSYAKQLGKTFEPDEFRDMVLASVNDLDPYLTGVKKHNNGTMNLVEYKGKMGSGMIDAYKMLMAVRGTPAITVEQDKPTTISLSKYYGDVTALSCMLEVSDAVKDKLGLTFTVEGNNATITCSKQSAGLVTVKSSVGGTSMSREVAIICRAKAASNGGWL</sequence>
<accession>B0MSP6</accession>
<dbReference type="EMBL" id="ABFK02000016">
    <property type="protein sequence ID" value="EDS04810.1"/>
    <property type="molecule type" value="Genomic_DNA"/>
</dbReference>
<dbReference type="InterPro" id="IPR051048">
    <property type="entry name" value="Peptidase_S8/S53_subtilisin"/>
</dbReference>
<feature type="active site" description="Charge relay system" evidence="5">
    <location>
        <position position="246"/>
    </location>
</feature>
<feature type="domain" description="Peptidase S8/S53" evidence="6">
    <location>
        <begin position="239"/>
        <end position="538"/>
    </location>
</feature>
<dbReference type="OrthoDB" id="1489355at2"/>
<dbReference type="InterPro" id="IPR022398">
    <property type="entry name" value="Peptidase_S8_His-AS"/>
</dbReference>
<name>B0MSP6_9BACT</name>
<dbReference type="eggNOG" id="COG1404">
    <property type="taxonomic scope" value="Bacteria"/>
</dbReference>
<evidence type="ECO:0000313" key="8">
    <source>
        <dbReference type="Proteomes" id="UP000005819"/>
    </source>
</evidence>
<feature type="active site" description="Charge relay system" evidence="5">
    <location>
        <position position="306"/>
    </location>
</feature>
<dbReference type="InterPro" id="IPR023828">
    <property type="entry name" value="Peptidase_S8_Ser-AS"/>
</dbReference>
<dbReference type="PANTHER" id="PTHR43399:SF4">
    <property type="entry name" value="CELL WALL-ASSOCIATED PROTEASE"/>
    <property type="match status" value="1"/>
</dbReference>
<protein>
    <submittedName>
        <fullName evidence="7">Peptidase, S8/S53 family</fullName>
        <ecNumber evidence="7">3.4.21.-</ecNumber>
    </submittedName>
</protein>
<dbReference type="PROSITE" id="PS00137">
    <property type="entry name" value="SUBTILASE_HIS"/>
    <property type="match status" value="1"/>
</dbReference>
<evidence type="ECO:0000256" key="4">
    <source>
        <dbReference type="ARBA" id="ARBA00022825"/>
    </source>
</evidence>
<dbReference type="GO" id="GO:0006508">
    <property type="term" value="P:proteolysis"/>
    <property type="evidence" value="ECO:0007669"/>
    <property type="project" value="UniProtKB-KW"/>
</dbReference>
<dbReference type="InterPro" id="IPR015500">
    <property type="entry name" value="Peptidase_S8_subtilisin-rel"/>
</dbReference>
<dbReference type="PRINTS" id="PR00723">
    <property type="entry name" value="SUBTILISIN"/>
</dbReference>
<dbReference type="Gene3D" id="3.40.50.200">
    <property type="entry name" value="Peptidase S8/S53 domain"/>
    <property type="match status" value="1"/>
</dbReference>
<evidence type="ECO:0000256" key="1">
    <source>
        <dbReference type="ARBA" id="ARBA00011073"/>
    </source>
</evidence>
<gene>
    <name evidence="7" type="ORF">ALIPUT_00684</name>
</gene>
<dbReference type="PANTHER" id="PTHR43399">
    <property type="entry name" value="SUBTILISIN-RELATED"/>
    <property type="match status" value="1"/>
</dbReference>
<comment type="caution">
    <text evidence="7">The sequence shown here is derived from an EMBL/GenBank/DDBJ whole genome shotgun (WGS) entry which is preliminary data.</text>
</comment>
<evidence type="ECO:0000256" key="3">
    <source>
        <dbReference type="ARBA" id="ARBA00022801"/>
    </source>
</evidence>
<dbReference type="PROSITE" id="PS51892">
    <property type="entry name" value="SUBTILASE"/>
    <property type="match status" value="1"/>
</dbReference>
<dbReference type="SUPFAM" id="SSF52743">
    <property type="entry name" value="Subtilisin-like"/>
    <property type="match status" value="1"/>
</dbReference>
<dbReference type="Proteomes" id="UP000005819">
    <property type="component" value="Unassembled WGS sequence"/>
</dbReference>
<comment type="similarity">
    <text evidence="1 5">Belongs to the peptidase S8 family.</text>
</comment>
<dbReference type="CDD" id="cd07485">
    <property type="entry name" value="Peptidases_S8_Fervidolysin_like"/>
    <property type="match status" value="1"/>
</dbReference>
<dbReference type="InterPro" id="IPR000209">
    <property type="entry name" value="Peptidase_S8/S53_dom"/>
</dbReference>
<dbReference type="Pfam" id="PF00082">
    <property type="entry name" value="Peptidase_S8"/>
    <property type="match status" value="1"/>
</dbReference>
<proteinExistence type="inferred from homology"/>
<dbReference type="InterPro" id="IPR036852">
    <property type="entry name" value="Peptidase_S8/S53_dom_sf"/>
</dbReference>
<evidence type="ECO:0000259" key="6">
    <source>
        <dbReference type="Pfam" id="PF00082"/>
    </source>
</evidence>
<keyword evidence="3 5" id="KW-0378">Hydrolase</keyword>
<dbReference type="AlphaFoldDB" id="B0MSP6"/>
<keyword evidence="8" id="KW-1185">Reference proteome</keyword>